<reference evidence="4 5" key="1">
    <citation type="submission" date="2020-05" db="EMBL/GenBank/DDBJ databases">
        <title>Identification and distribution of gene clusters putatively required for synthesis of sphingolipid metabolism inhibitors in phylogenetically diverse species of the filamentous fungus Fusarium.</title>
        <authorList>
            <person name="Kim H.-S."/>
            <person name="Busman M."/>
            <person name="Brown D.W."/>
            <person name="Divon H."/>
            <person name="Uhlig S."/>
            <person name="Proctor R.H."/>
        </authorList>
    </citation>
    <scope>NUCLEOTIDE SEQUENCE [LARGE SCALE GENOMIC DNA]</scope>
    <source>
        <strain evidence="4 5">NRRL 25196</strain>
    </source>
</reference>
<accession>A0A8H5IWH9</accession>
<feature type="region of interest" description="Disordered" evidence="2">
    <location>
        <begin position="1266"/>
        <end position="1307"/>
    </location>
</feature>
<dbReference type="Gene3D" id="1.25.40.10">
    <property type="entry name" value="Tetratricopeptide repeat domain"/>
    <property type="match status" value="1"/>
</dbReference>
<sequence length="1335" mass="151266">MEVVGVIAGVPGLVQIIQAVITAVRGVSKRDAAPKVAQNLIQSLRNVEQILERGKEQGLWNKPQFEQHKSTIKHWTTELASLKLVLQPSNIKRETRRSLKKFCLVLTELEKTLNQWSTRLSQIQTELILIMTDAQQRILRDTLKETVTARLRADLHPCSASFIPEKIPGTCDWIWPHTTFSDWTRGPSNWPESNLHRVLCIYGIKGCGKSVLARSIAQQLRERGQIALHFSFWSSNENQRQLEHLLRTVVWQVSRHITESDFEKLSKLLTRTDGIDKRSLVEAFRIALSSISQKVYCIIDGIDESTEDWNSDTDGCLSTVLDLVKNHTNLHVLLAGREASIRMLLKKAVPRLEITEHLVRNDIEKLISLEIQDSLGNYSPVLIANAQKDLQAKTQVMFLWVTLVLRELRRCSSIEDVRQTLDQVPHDLDREYHRLFLQLMDRTKGTRDKPSLSMKRAKYVLSSILACPEPMTGEDLCYAYATQANVNGTIEDDLITVDGISDACGDFLRVTEGRYHIIHASTSDFLIRPQSEWELEDTDISYFRVDLTEAQESMSLACFKYIRSIDLGYPLTDGGASSLPLRYTFFSYVSRYLPFHLAEALQENERVSLETSKFVRTHHFGALMEYLLAACPNYSQTGLLDTIYYWGEIFGATWLELGQAFDLELDRRERDFGAHDERYQSWLTLACLMPANAQKLPQPQTLPLRRCSRNESDIAKLGGNALSLLPGHIKKGHGPALQLVSGSLQAPFQIFAAMRNTGAELLDSSLESMPVLMLMLAAKVAIEKGNKPLTEKILTISVRKTRGKGNFLEMCSFLFLGAMRYNLNNDISETTEEMVRESVRIANCLPAQPHVQMLKIWALQIMILMLLQQERKVDAEEFITSRIDALEYMAIRLILSGSYTVSADFAAHAIDILAGSRSKPRLLDLSLLGIHRDALYRARNFEECVASCQQLLVFLRKLELEPMVTDTRWKTQMLIARCAIKQGNTTEANTWFSKAADEIMLLGPDEPHQKGENGFFFMLEDLALLGRYRRSQAIANELLEIRRITHSEDDKDLGFGAIESLVSKLLTLGCIDYDYPEFLRCHSLLMITQGIQDAEGKMDWFGQRLWSINEDLPASSKRIPVLKLKYIDICLQQDDGLSDALEGYKSLGRFFFEHGDIEASELVSSDAESRIFSHLSSDDPWAFKLASDICLYTGRFSKSIAQLCQAYQLSSQGYGDAGHNVEMEMFYACTCIEGLEEFEEDLHKADLRLAFLEKACKHLSKASRARDEIDRSKGSESQEEQRHGEQDVEESRKERMTDLKARLEDLNGGSMLTEAMARLGSVAPGAEVSSESNSW</sequence>
<dbReference type="EMBL" id="JAAOAO010000393">
    <property type="protein sequence ID" value="KAF5544001.1"/>
    <property type="molecule type" value="Genomic_DNA"/>
</dbReference>
<keyword evidence="5" id="KW-1185">Reference proteome</keyword>
<evidence type="ECO:0000313" key="4">
    <source>
        <dbReference type="EMBL" id="KAF5544001.1"/>
    </source>
</evidence>
<organism evidence="4 5">
    <name type="scientific">Fusarium napiforme</name>
    <dbReference type="NCBI Taxonomy" id="42672"/>
    <lineage>
        <taxon>Eukaryota</taxon>
        <taxon>Fungi</taxon>
        <taxon>Dikarya</taxon>
        <taxon>Ascomycota</taxon>
        <taxon>Pezizomycotina</taxon>
        <taxon>Sordariomycetes</taxon>
        <taxon>Hypocreomycetidae</taxon>
        <taxon>Hypocreales</taxon>
        <taxon>Nectriaceae</taxon>
        <taxon>Fusarium</taxon>
        <taxon>Fusarium fujikuroi species complex</taxon>
    </lineage>
</organism>
<dbReference type="SUPFAM" id="SSF52540">
    <property type="entry name" value="P-loop containing nucleoside triphosphate hydrolases"/>
    <property type="match status" value="1"/>
</dbReference>
<dbReference type="Proteomes" id="UP000574317">
    <property type="component" value="Unassembled WGS sequence"/>
</dbReference>
<dbReference type="Pfam" id="PF24883">
    <property type="entry name" value="NPHP3_N"/>
    <property type="match status" value="1"/>
</dbReference>
<evidence type="ECO:0000256" key="2">
    <source>
        <dbReference type="SAM" id="MobiDB-lite"/>
    </source>
</evidence>
<feature type="compositionally biased region" description="Basic and acidic residues" evidence="2">
    <location>
        <begin position="1266"/>
        <end position="1305"/>
    </location>
</feature>
<name>A0A8H5IWH9_9HYPO</name>
<dbReference type="InterPro" id="IPR027417">
    <property type="entry name" value="P-loop_NTPase"/>
</dbReference>
<comment type="caution">
    <text evidence="4">The sequence shown here is derived from an EMBL/GenBank/DDBJ whole genome shotgun (WGS) entry which is preliminary data.</text>
</comment>
<proteinExistence type="predicted"/>
<dbReference type="InterPro" id="IPR011990">
    <property type="entry name" value="TPR-like_helical_dom_sf"/>
</dbReference>
<dbReference type="PANTHER" id="PTHR10039">
    <property type="entry name" value="AMELOGENIN"/>
    <property type="match status" value="1"/>
</dbReference>
<gene>
    <name evidence="4" type="ORF">FNAPI_9528</name>
</gene>
<dbReference type="Gene3D" id="3.40.50.300">
    <property type="entry name" value="P-loop containing nucleotide triphosphate hydrolases"/>
    <property type="match status" value="1"/>
</dbReference>
<protein>
    <submittedName>
        <fullName evidence="4">Tetratricopeptide-like helical</fullName>
    </submittedName>
</protein>
<dbReference type="InterPro" id="IPR003593">
    <property type="entry name" value="AAA+_ATPase"/>
</dbReference>
<evidence type="ECO:0000256" key="1">
    <source>
        <dbReference type="ARBA" id="ARBA00022737"/>
    </source>
</evidence>
<evidence type="ECO:0000313" key="5">
    <source>
        <dbReference type="Proteomes" id="UP000574317"/>
    </source>
</evidence>
<dbReference type="PANTHER" id="PTHR10039:SF17">
    <property type="entry name" value="FUNGAL STAND N-TERMINAL GOODBYE DOMAIN-CONTAINING PROTEIN-RELATED"/>
    <property type="match status" value="1"/>
</dbReference>
<keyword evidence="1" id="KW-0677">Repeat</keyword>
<feature type="domain" description="AAA+ ATPase" evidence="3">
    <location>
        <begin position="195"/>
        <end position="364"/>
    </location>
</feature>
<evidence type="ECO:0000259" key="3">
    <source>
        <dbReference type="SMART" id="SM00382"/>
    </source>
</evidence>
<dbReference type="InterPro" id="IPR056884">
    <property type="entry name" value="NPHP3-like_N"/>
</dbReference>
<dbReference type="SMART" id="SM00382">
    <property type="entry name" value="AAA"/>
    <property type="match status" value="1"/>
</dbReference>